<dbReference type="Proteomes" id="UP000316726">
    <property type="component" value="Chromosome 12"/>
</dbReference>
<organism evidence="1 2">
    <name type="scientific">Chloropicon primus</name>
    <dbReference type="NCBI Taxonomy" id="1764295"/>
    <lineage>
        <taxon>Eukaryota</taxon>
        <taxon>Viridiplantae</taxon>
        <taxon>Chlorophyta</taxon>
        <taxon>Chloropicophyceae</taxon>
        <taxon>Chloropicales</taxon>
        <taxon>Chloropicaceae</taxon>
        <taxon>Chloropicon</taxon>
    </lineage>
</organism>
<gene>
    <name evidence="1" type="ORF">A3770_12p66710</name>
</gene>
<dbReference type="AlphaFoldDB" id="A0A5B8MUF8"/>
<reference evidence="1 2" key="1">
    <citation type="submission" date="2018-07" db="EMBL/GenBank/DDBJ databases">
        <title>The complete nuclear genome of the prasinophyte Chloropicon primus (CCMP1205).</title>
        <authorList>
            <person name="Pombert J.-F."/>
            <person name="Otis C."/>
            <person name="Turmel M."/>
            <person name="Lemieux C."/>
        </authorList>
    </citation>
    <scope>NUCLEOTIDE SEQUENCE [LARGE SCALE GENOMIC DNA]</scope>
    <source>
        <strain evidence="1 2">CCMP1205</strain>
    </source>
</reference>
<dbReference type="PROSITE" id="PS51257">
    <property type="entry name" value="PROKAR_LIPOPROTEIN"/>
    <property type="match status" value="1"/>
</dbReference>
<keyword evidence="2" id="KW-1185">Reference proteome</keyword>
<dbReference type="EMBL" id="CP031045">
    <property type="protein sequence ID" value="QDZ24153.1"/>
    <property type="molecule type" value="Genomic_DNA"/>
</dbReference>
<evidence type="ECO:0000313" key="2">
    <source>
        <dbReference type="Proteomes" id="UP000316726"/>
    </source>
</evidence>
<proteinExistence type="predicted"/>
<sequence>MPVTKTSMGLVGIGMACAAACRVAWANKTKWAYADPVYRIGYVCMWPTAGTGVMLMVQPENENVVEKLYKSGHIDKEKYEELRAKHESGAGDSSSS</sequence>
<evidence type="ECO:0000313" key="1">
    <source>
        <dbReference type="EMBL" id="QDZ24153.1"/>
    </source>
</evidence>
<accession>A0A5B8MUF8</accession>
<name>A0A5B8MUF8_9CHLO</name>
<protein>
    <submittedName>
        <fullName evidence="1">Uncharacterized protein</fullName>
    </submittedName>
</protein>